<dbReference type="STRING" id="1803665.GCA_001641335_06500"/>
<organism evidence="2 3">
    <name type="scientific">Bradyrhizobium stylosanthis</name>
    <dbReference type="NCBI Taxonomy" id="1803665"/>
    <lineage>
        <taxon>Bacteria</taxon>
        <taxon>Pseudomonadati</taxon>
        <taxon>Pseudomonadota</taxon>
        <taxon>Alphaproteobacteria</taxon>
        <taxon>Hyphomicrobiales</taxon>
        <taxon>Nitrobacteraceae</taxon>
        <taxon>Bradyrhizobium</taxon>
    </lineage>
</organism>
<proteinExistence type="predicted"/>
<protein>
    <recommendedName>
        <fullName evidence="4">Glycosyltransferase involved in cell wall biosynthesis</fullName>
    </recommendedName>
</protein>
<dbReference type="AlphaFoldDB" id="A0A560D6E0"/>
<dbReference type="OrthoDB" id="7374792at2"/>
<dbReference type="SUPFAM" id="SSF53756">
    <property type="entry name" value="UDP-Glycosyltransferase/glycogen phosphorylase"/>
    <property type="match status" value="1"/>
</dbReference>
<dbReference type="RefSeq" id="WP_145669201.1">
    <property type="nucleotide sequence ID" value="NZ_VITK01000010.1"/>
</dbReference>
<dbReference type="EMBL" id="VITK01000010">
    <property type="protein sequence ID" value="TWA92653.1"/>
    <property type="molecule type" value="Genomic_DNA"/>
</dbReference>
<gene>
    <name evidence="2" type="ORF">FBZ96_110124</name>
</gene>
<sequence length="362" mass="41914">MDVAERTRAHPTSRPHGGTDAPLVPADFGTQRRERMVLNLFFEERDDRWFPGDRHIRPLLRRLVKGESFISGQRRVLLNLCAGLDRLGIRYRVNDYRYIQKHPEELACIIGRPFVLDWFKWKNPLLLGVAMYDHPVDAPERLNELQVKRVLVPCAWYADMFRPHWPHVEAWPVGIDTDLWTPAPADGKSVDVLLYDKVRWDYDRYEPDLIEPIRRHLEASGRTVEVIRYGHYKEADYKAALARCRSMIFLCEHESQGIACQQALSSGVPVFAWDRGGPWQDPKYFPHKVQYEGGVSSVPYFDARCGMTFTDAASFTSGWSKFWSHVSAGDFAPRDYMVENLTLDKGAQHYYEIAEAAMQRHA</sequence>
<comment type="caution">
    <text evidence="2">The sequence shown here is derived from an EMBL/GenBank/DDBJ whole genome shotgun (WGS) entry which is preliminary data.</text>
</comment>
<reference evidence="2 3" key="1">
    <citation type="submission" date="2019-06" db="EMBL/GenBank/DDBJ databases">
        <title>Genomic Encyclopedia of Type Strains, Phase IV (KMG-V): Genome sequencing to study the core and pangenomes of soil and plant-associated prokaryotes.</title>
        <authorList>
            <person name="Whitman W."/>
        </authorList>
    </citation>
    <scope>NUCLEOTIDE SEQUENCE [LARGE SCALE GENOMIC DNA]</scope>
    <source>
        <strain evidence="2 3">BR 510</strain>
    </source>
</reference>
<dbReference type="Proteomes" id="UP000319949">
    <property type="component" value="Unassembled WGS sequence"/>
</dbReference>
<accession>A0A560D6E0</accession>
<evidence type="ECO:0000313" key="3">
    <source>
        <dbReference type="Proteomes" id="UP000319949"/>
    </source>
</evidence>
<evidence type="ECO:0008006" key="4">
    <source>
        <dbReference type="Google" id="ProtNLM"/>
    </source>
</evidence>
<feature type="region of interest" description="Disordered" evidence="1">
    <location>
        <begin position="1"/>
        <end position="26"/>
    </location>
</feature>
<keyword evidence="3" id="KW-1185">Reference proteome</keyword>
<dbReference type="Gene3D" id="3.40.50.2000">
    <property type="entry name" value="Glycogen Phosphorylase B"/>
    <property type="match status" value="1"/>
</dbReference>
<evidence type="ECO:0000313" key="2">
    <source>
        <dbReference type="EMBL" id="TWA92653.1"/>
    </source>
</evidence>
<name>A0A560D6E0_9BRAD</name>
<evidence type="ECO:0000256" key="1">
    <source>
        <dbReference type="SAM" id="MobiDB-lite"/>
    </source>
</evidence>